<dbReference type="AlphaFoldDB" id="A0A3B1CC75"/>
<name>A0A3B1CC75_9ZZZZ</name>
<dbReference type="Pfam" id="PF20696">
    <property type="entry name" value="UbiD_C"/>
    <property type="match status" value="2"/>
</dbReference>
<dbReference type="InterPro" id="IPR022390">
    <property type="entry name" value="HBDC"/>
</dbReference>
<dbReference type="Pfam" id="PF01977">
    <property type="entry name" value="UbiD"/>
    <property type="match status" value="1"/>
</dbReference>
<dbReference type="Gene3D" id="3.40.1670.10">
    <property type="entry name" value="UbiD C-terminal domain-like"/>
    <property type="match status" value="2"/>
</dbReference>
<reference evidence="5" key="1">
    <citation type="submission" date="2018-06" db="EMBL/GenBank/DDBJ databases">
        <authorList>
            <person name="Zhirakovskaya E."/>
        </authorList>
    </citation>
    <scope>NUCLEOTIDE SEQUENCE</scope>
</reference>
<feature type="domain" description="3-octaprenyl-4-hydroxybenzoate carboxy-lyase-like C-terminal" evidence="4">
    <location>
        <begin position="482"/>
        <end position="562"/>
    </location>
</feature>
<dbReference type="InterPro" id="IPR049381">
    <property type="entry name" value="UbiD-like_C"/>
</dbReference>
<dbReference type="GO" id="GO:0008694">
    <property type="term" value="F:4-hydroxy-3-polyprenylbenzoate decarboxylase activity"/>
    <property type="evidence" value="ECO:0007669"/>
    <property type="project" value="TreeGrafter"/>
</dbReference>
<dbReference type="GO" id="GO:0006744">
    <property type="term" value="P:ubiquinone biosynthetic process"/>
    <property type="evidence" value="ECO:0007669"/>
    <property type="project" value="TreeGrafter"/>
</dbReference>
<evidence type="ECO:0000259" key="2">
    <source>
        <dbReference type="Pfam" id="PF01977"/>
    </source>
</evidence>
<sequence>MNARFNFDSIADFSERLEKEGELVRIREKVSPILEITEIANRVSKSENGGKALLFENVEGSSMPILINAFGSVKRMAMALGTDDVEEIARDVEKFIQMKTPETITEKLGMLPTLFRMTKFPPKVTSDSSPPCQQVVNIEGDIDLGRLPVLKCWPDDGGLFITLPCVITKSLDGKRNMGVYRMQVFNRRSTGMHWHIHKDGAAFYHEYAKAGKRMEVAVAIGCDPATVFSATAPLPYGIDELLLAGFIRGKPVELVKCITVDLEVPKHAEIVLEGYVDPDETRIEGPFGDHTGYYSLTGEYPVFHVTAITSKKNPIYLTTIVGKPPMEDCHMGKATERIFLPMLKTVNPEIADYDLPWEGVFHNCVIISVKKRYPAQSNKLMSSLWGAGQMAFAKMILAVDESVDVHDYKKVARQLLERIDIENGLVVTEGILDALDHSSPKPLHGAKLGIDATAPLPEEDRAPLESWAGRDATQFEKRCGEIDQVVAHAIPFKDVANPLAIISVDKINPGDGPRVAKEAIEGDSANAIRIVLVIDKDIDPLDYSTALWKFFNNVDPRRDITFDGKRLIVDATNKMRAEGHPREWPDAMVMDDEIIKQVDEKWERLGITI</sequence>
<feature type="domain" description="3-octaprenyl-4-hydroxybenzoate carboxy-lyase-like Rift-related" evidence="2">
    <location>
        <begin position="125"/>
        <end position="324"/>
    </location>
</feature>
<dbReference type="PANTHER" id="PTHR30108">
    <property type="entry name" value="3-OCTAPRENYL-4-HYDROXYBENZOATE CARBOXY-LYASE-RELATED"/>
    <property type="match status" value="1"/>
</dbReference>
<dbReference type="NCBIfam" id="TIGR00148">
    <property type="entry name" value="UbiD family decarboxylase"/>
    <property type="match status" value="1"/>
</dbReference>
<dbReference type="InterPro" id="IPR002830">
    <property type="entry name" value="UbiD"/>
</dbReference>
<proteinExistence type="inferred from homology"/>
<evidence type="ECO:0000259" key="3">
    <source>
        <dbReference type="Pfam" id="PF20695"/>
    </source>
</evidence>
<feature type="domain" description="3-octaprenyl-4-hydroxybenzoate carboxy-lyase-like N-terminal" evidence="3">
    <location>
        <begin position="15"/>
        <end position="90"/>
    </location>
</feature>
<dbReference type="PANTHER" id="PTHR30108:SF17">
    <property type="entry name" value="FERULIC ACID DECARBOXYLASE 1"/>
    <property type="match status" value="1"/>
</dbReference>
<dbReference type="InterPro" id="IPR048304">
    <property type="entry name" value="UbiD_Rift_dom"/>
</dbReference>
<dbReference type="SUPFAM" id="SSF50475">
    <property type="entry name" value="FMN-binding split barrel"/>
    <property type="match status" value="1"/>
</dbReference>
<evidence type="ECO:0000256" key="1">
    <source>
        <dbReference type="ARBA" id="ARBA00010021"/>
    </source>
</evidence>
<comment type="similarity">
    <text evidence="1">Belongs to the UbiD family.</text>
</comment>
<protein>
    <submittedName>
        <fullName evidence="5">UbiD family decarboxylase associated with menaquinone via futalosine</fullName>
    </submittedName>
</protein>
<dbReference type="EMBL" id="UOGE01000004">
    <property type="protein sequence ID" value="VAX16265.1"/>
    <property type="molecule type" value="Genomic_DNA"/>
</dbReference>
<dbReference type="Pfam" id="PF20695">
    <property type="entry name" value="UbiD_N"/>
    <property type="match status" value="1"/>
</dbReference>
<dbReference type="NCBIfam" id="TIGR03701">
    <property type="entry name" value="mena_SCO4490"/>
    <property type="match status" value="1"/>
</dbReference>
<dbReference type="InterPro" id="IPR049383">
    <property type="entry name" value="UbiD-like_N"/>
</dbReference>
<organism evidence="5">
    <name type="scientific">hydrothermal vent metagenome</name>
    <dbReference type="NCBI Taxonomy" id="652676"/>
    <lineage>
        <taxon>unclassified sequences</taxon>
        <taxon>metagenomes</taxon>
        <taxon>ecological metagenomes</taxon>
    </lineage>
</organism>
<dbReference type="SUPFAM" id="SSF143968">
    <property type="entry name" value="UbiD C-terminal domain-like"/>
    <property type="match status" value="2"/>
</dbReference>
<evidence type="ECO:0000313" key="5">
    <source>
        <dbReference type="EMBL" id="VAX16265.1"/>
    </source>
</evidence>
<dbReference type="GO" id="GO:0005829">
    <property type="term" value="C:cytosol"/>
    <property type="evidence" value="ECO:0007669"/>
    <property type="project" value="TreeGrafter"/>
</dbReference>
<feature type="domain" description="3-octaprenyl-4-hydroxybenzoate carboxy-lyase-like C-terminal" evidence="4">
    <location>
        <begin position="329"/>
        <end position="452"/>
    </location>
</feature>
<evidence type="ECO:0000259" key="4">
    <source>
        <dbReference type="Pfam" id="PF20696"/>
    </source>
</evidence>
<gene>
    <name evidence="5" type="ORF">MNBD_NITROSPINAE02-327</name>
</gene>
<accession>A0A3B1CC75</accession>